<evidence type="ECO:0000256" key="3">
    <source>
        <dbReference type="ARBA" id="ARBA00022723"/>
    </source>
</evidence>
<evidence type="ECO:0000313" key="18">
    <source>
        <dbReference type="Proteomes" id="UP000749559"/>
    </source>
</evidence>
<dbReference type="InterPro" id="IPR001254">
    <property type="entry name" value="Trypsin_dom"/>
</dbReference>
<keyword evidence="4 13" id="KW-0732">Signal</keyword>
<dbReference type="Pfam" id="PF00089">
    <property type="entry name" value="Trypsin"/>
    <property type="match status" value="1"/>
</dbReference>
<reference evidence="17" key="1">
    <citation type="submission" date="2022-03" db="EMBL/GenBank/DDBJ databases">
        <authorList>
            <person name="Martin C."/>
        </authorList>
    </citation>
    <scope>NUCLEOTIDE SEQUENCE</scope>
</reference>
<dbReference type="PROSITE" id="PS00134">
    <property type="entry name" value="TRYPSIN_HIS"/>
    <property type="match status" value="1"/>
</dbReference>
<sequence length="547" mass="60138">MKFTILLGIALTLVKSAPLEDGLLNDDNENDSHVYNAVKSASKLWPGGVVPFTIDSSISYRQKQTLESALWDFTQLTCIKWVQRTSQTDYVHIQPGTSCSSPIGRTGGRQTMSINTSKWWKGVIVHEMMHAIGFWHEQSRNDRDSYVNILYQNIQPGKESNFQKMTNQASDILSYDYGSIMQSSGTEFSRNGQPTIVAKQSGVTLGQIRGFSMLDRKKINALYNNCENGGVGPTVRPTVRPTPGGNCRDKFDNCPVYKSMGLCSGSDSAYFRSTCPLSCSVCGGVTARPTAGPGPVGTGGCGKSKLGHDTKYIVGGKEAQVGRWPWMADMYVNGRHSCGGSILNANWILTAAHCVARQNPAYLKIRVGWHDQNRRTQNGFEHNVRRIVSHPQYGSINAVGIKNDNDIALLQLATPINFQNEHVNTVCLPQRNEQFSGNCVATGWGMTMGTGDQTKLREVTVPVHTTSTCNRYWPGSISDRQICMGTVPPTTTKTACMGDSGGPLVCKKSGRWVQAGVTSWGSRQCRDKPAVYTRTSQYLDWINSNMK</sequence>
<dbReference type="OrthoDB" id="5973404at2759"/>
<dbReference type="GO" id="GO:0004252">
    <property type="term" value="F:serine-type endopeptidase activity"/>
    <property type="evidence" value="ECO:0007669"/>
    <property type="project" value="InterPro"/>
</dbReference>
<feature type="domain" description="ShKT" evidence="15">
    <location>
        <begin position="247"/>
        <end position="282"/>
    </location>
</feature>
<dbReference type="SUPFAM" id="SSF50494">
    <property type="entry name" value="Trypsin-like serine proteases"/>
    <property type="match status" value="1"/>
</dbReference>
<evidence type="ECO:0000256" key="9">
    <source>
        <dbReference type="ARBA" id="ARBA00023157"/>
    </source>
</evidence>
<evidence type="ECO:0000256" key="6">
    <source>
        <dbReference type="ARBA" id="ARBA00022825"/>
    </source>
</evidence>
<dbReference type="InterPro" id="IPR003582">
    <property type="entry name" value="ShKT_dom"/>
</dbReference>
<evidence type="ECO:0000256" key="13">
    <source>
        <dbReference type="SAM" id="SignalP"/>
    </source>
</evidence>
<dbReference type="InterPro" id="IPR009003">
    <property type="entry name" value="Peptidase_S1_PA"/>
</dbReference>
<dbReference type="CDD" id="cd00190">
    <property type="entry name" value="Tryp_SPc"/>
    <property type="match status" value="1"/>
</dbReference>
<keyword evidence="8 11" id="KW-0482">Metalloprotease</keyword>
<dbReference type="Pfam" id="PF01400">
    <property type="entry name" value="Astacin"/>
    <property type="match status" value="1"/>
</dbReference>
<dbReference type="InterPro" id="IPR024079">
    <property type="entry name" value="MetalloPept_cat_dom_sf"/>
</dbReference>
<dbReference type="Pfam" id="PF01549">
    <property type="entry name" value="ShK"/>
    <property type="match status" value="1"/>
</dbReference>
<dbReference type="InterPro" id="IPR033116">
    <property type="entry name" value="TRYPSIN_SER"/>
</dbReference>
<dbReference type="SMART" id="SM00235">
    <property type="entry name" value="ZnMc"/>
    <property type="match status" value="1"/>
</dbReference>
<dbReference type="SMART" id="SM00254">
    <property type="entry name" value="ShKT"/>
    <property type="match status" value="1"/>
</dbReference>
<evidence type="ECO:0000256" key="4">
    <source>
        <dbReference type="ARBA" id="ARBA00022729"/>
    </source>
</evidence>
<comment type="function">
    <text evidence="1">Metalloprotease.</text>
</comment>
<evidence type="ECO:0000256" key="5">
    <source>
        <dbReference type="ARBA" id="ARBA00022801"/>
    </source>
</evidence>
<feature type="domain" description="Peptidase S1" evidence="14">
    <location>
        <begin position="313"/>
        <end position="547"/>
    </location>
</feature>
<dbReference type="InterPro" id="IPR018114">
    <property type="entry name" value="TRYPSIN_HIS"/>
</dbReference>
<comment type="caution">
    <text evidence="10">Lacks conserved residue(s) required for the propagation of feature annotation.</text>
</comment>
<keyword evidence="5 11" id="KW-0378">Hydrolase</keyword>
<dbReference type="CDD" id="cd04280">
    <property type="entry name" value="ZnMc_astacin_like"/>
    <property type="match status" value="1"/>
</dbReference>
<evidence type="ECO:0000259" key="16">
    <source>
        <dbReference type="PROSITE" id="PS51864"/>
    </source>
</evidence>
<dbReference type="InterPro" id="IPR043504">
    <property type="entry name" value="Peptidase_S1_PA_chymotrypsin"/>
</dbReference>
<organism evidence="17 18">
    <name type="scientific">Owenia fusiformis</name>
    <name type="common">Polychaete worm</name>
    <dbReference type="NCBI Taxonomy" id="6347"/>
    <lineage>
        <taxon>Eukaryota</taxon>
        <taxon>Metazoa</taxon>
        <taxon>Spiralia</taxon>
        <taxon>Lophotrochozoa</taxon>
        <taxon>Annelida</taxon>
        <taxon>Polychaeta</taxon>
        <taxon>Sedentaria</taxon>
        <taxon>Canalipalpata</taxon>
        <taxon>Sabellida</taxon>
        <taxon>Oweniida</taxon>
        <taxon>Oweniidae</taxon>
        <taxon>Owenia</taxon>
    </lineage>
</organism>
<dbReference type="PROSITE" id="PS50240">
    <property type="entry name" value="TRYPSIN_DOM"/>
    <property type="match status" value="1"/>
</dbReference>
<dbReference type="FunFam" id="2.40.10.10:FF:000120">
    <property type="entry name" value="Putative serine protease"/>
    <property type="match status" value="1"/>
</dbReference>
<comment type="caution">
    <text evidence="17">The sequence shown here is derived from an EMBL/GenBank/DDBJ whole genome shotgun (WGS) entry which is preliminary data.</text>
</comment>
<keyword evidence="3 11" id="KW-0479">Metal-binding</keyword>
<evidence type="ECO:0000313" key="17">
    <source>
        <dbReference type="EMBL" id="CAH1797561.1"/>
    </source>
</evidence>
<evidence type="ECO:0000256" key="12">
    <source>
        <dbReference type="RuleBase" id="RU363034"/>
    </source>
</evidence>
<dbReference type="PROSITE" id="PS51670">
    <property type="entry name" value="SHKT"/>
    <property type="match status" value="1"/>
</dbReference>
<dbReference type="Gene3D" id="3.40.390.10">
    <property type="entry name" value="Collagenase (Catalytic Domain)"/>
    <property type="match status" value="1"/>
</dbReference>
<feature type="binding site" evidence="11">
    <location>
        <position position="126"/>
    </location>
    <ligand>
        <name>Zn(2+)</name>
        <dbReference type="ChEBI" id="CHEBI:29105"/>
        <note>catalytic</note>
    </ligand>
</feature>
<keyword evidence="9" id="KW-1015">Disulfide bond</keyword>
<evidence type="ECO:0000259" key="14">
    <source>
        <dbReference type="PROSITE" id="PS50240"/>
    </source>
</evidence>
<keyword evidence="7 11" id="KW-0862">Zinc</keyword>
<dbReference type="PROSITE" id="PS51864">
    <property type="entry name" value="ASTACIN"/>
    <property type="match status" value="1"/>
</dbReference>
<evidence type="ECO:0000256" key="2">
    <source>
        <dbReference type="ARBA" id="ARBA00022670"/>
    </source>
</evidence>
<comment type="cofactor">
    <cofactor evidence="11">
        <name>Zn(2+)</name>
        <dbReference type="ChEBI" id="CHEBI:29105"/>
    </cofactor>
    <text evidence="11">Binds 1 zinc ion per subunit.</text>
</comment>
<feature type="chain" id="PRO_5035774672" description="Metalloendopeptidase" evidence="13">
    <location>
        <begin position="17"/>
        <end position="547"/>
    </location>
</feature>
<feature type="active site" evidence="11">
    <location>
        <position position="127"/>
    </location>
</feature>
<keyword evidence="6 12" id="KW-0720">Serine protease</keyword>
<dbReference type="InterPro" id="IPR006026">
    <property type="entry name" value="Peptidase_Metallo"/>
</dbReference>
<evidence type="ECO:0000256" key="7">
    <source>
        <dbReference type="ARBA" id="ARBA00022833"/>
    </source>
</evidence>
<feature type="binding site" evidence="11">
    <location>
        <position position="136"/>
    </location>
    <ligand>
        <name>Zn(2+)</name>
        <dbReference type="ChEBI" id="CHEBI:29105"/>
        <note>catalytic</note>
    </ligand>
</feature>
<name>A0A8S4PU60_OWEFU</name>
<feature type="domain" description="Peptidase M12A" evidence="16">
    <location>
        <begin position="36"/>
        <end position="227"/>
    </location>
</feature>
<evidence type="ECO:0000256" key="1">
    <source>
        <dbReference type="ARBA" id="ARBA00002657"/>
    </source>
</evidence>
<keyword evidence="18" id="KW-1185">Reference proteome</keyword>
<dbReference type="EMBL" id="CAIIXF020000010">
    <property type="protein sequence ID" value="CAH1797561.1"/>
    <property type="molecule type" value="Genomic_DNA"/>
</dbReference>
<dbReference type="Proteomes" id="UP000749559">
    <property type="component" value="Unassembled WGS sequence"/>
</dbReference>
<evidence type="ECO:0008006" key="19">
    <source>
        <dbReference type="Google" id="ProtNLM"/>
    </source>
</evidence>
<gene>
    <name evidence="17" type="ORF">OFUS_LOCUS21825</name>
</gene>
<dbReference type="GO" id="GO:0008270">
    <property type="term" value="F:zinc ion binding"/>
    <property type="evidence" value="ECO:0007669"/>
    <property type="project" value="UniProtKB-UniRule"/>
</dbReference>
<feature type="signal peptide" evidence="13">
    <location>
        <begin position="1"/>
        <end position="16"/>
    </location>
</feature>
<evidence type="ECO:0000256" key="11">
    <source>
        <dbReference type="PROSITE-ProRule" id="PRU01211"/>
    </source>
</evidence>
<dbReference type="PRINTS" id="PR00480">
    <property type="entry name" value="ASTACIN"/>
</dbReference>
<dbReference type="Gene3D" id="2.40.10.10">
    <property type="entry name" value="Trypsin-like serine proteases"/>
    <property type="match status" value="1"/>
</dbReference>
<protein>
    <recommendedName>
        <fullName evidence="19">Metalloendopeptidase</fullName>
    </recommendedName>
</protein>
<dbReference type="PANTHER" id="PTHR10127:SF780">
    <property type="entry name" value="METALLOENDOPEPTIDASE"/>
    <property type="match status" value="1"/>
</dbReference>
<dbReference type="PROSITE" id="PS00135">
    <property type="entry name" value="TRYPSIN_SER"/>
    <property type="match status" value="1"/>
</dbReference>
<evidence type="ECO:0000259" key="15">
    <source>
        <dbReference type="PROSITE" id="PS51670"/>
    </source>
</evidence>
<dbReference type="AlphaFoldDB" id="A0A8S4PU60"/>
<feature type="binding site" evidence="11">
    <location>
        <position position="130"/>
    </location>
    <ligand>
        <name>Zn(2+)</name>
        <dbReference type="ChEBI" id="CHEBI:29105"/>
        <note>catalytic</note>
    </ligand>
</feature>
<evidence type="ECO:0000256" key="10">
    <source>
        <dbReference type="PROSITE-ProRule" id="PRU01005"/>
    </source>
</evidence>
<dbReference type="SMART" id="SM00020">
    <property type="entry name" value="Tryp_SPc"/>
    <property type="match status" value="1"/>
</dbReference>
<dbReference type="InterPro" id="IPR001506">
    <property type="entry name" value="Peptidase_M12A"/>
</dbReference>
<dbReference type="GO" id="GO:0006508">
    <property type="term" value="P:proteolysis"/>
    <property type="evidence" value="ECO:0007669"/>
    <property type="project" value="UniProtKB-KW"/>
</dbReference>
<accession>A0A8S4PU60</accession>
<keyword evidence="2 11" id="KW-0645">Protease</keyword>
<dbReference type="GO" id="GO:0004222">
    <property type="term" value="F:metalloendopeptidase activity"/>
    <property type="evidence" value="ECO:0007669"/>
    <property type="project" value="UniProtKB-UniRule"/>
</dbReference>
<dbReference type="PANTHER" id="PTHR10127">
    <property type="entry name" value="DISCOIDIN, CUB, EGF, LAMININ , AND ZINC METALLOPROTEASE DOMAIN CONTAINING"/>
    <property type="match status" value="1"/>
</dbReference>
<dbReference type="InterPro" id="IPR034035">
    <property type="entry name" value="Astacin-like_dom"/>
</dbReference>
<proteinExistence type="predicted"/>
<dbReference type="SUPFAM" id="SSF55486">
    <property type="entry name" value="Metalloproteases ('zincins'), catalytic domain"/>
    <property type="match status" value="1"/>
</dbReference>
<evidence type="ECO:0000256" key="8">
    <source>
        <dbReference type="ARBA" id="ARBA00023049"/>
    </source>
</evidence>